<dbReference type="RefSeq" id="WP_122264356.1">
    <property type="nucleotide sequence ID" value="NZ_QSJD01000008.1"/>
</dbReference>
<dbReference type="Proteomes" id="UP000284689">
    <property type="component" value="Unassembled WGS sequence"/>
</dbReference>
<dbReference type="AlphaFoldDB" id="A0A414FMF5"/>
<proteinExistence type="predicted"/>
<evidence type="ECO:0000313" key="1">
    <source>
        <dbReference type="EMBL" id="KAA5489289.1"/>
    </source>
</evidence>
<reference evidence="1 4" key="2">
    <citation type="journal article" date="2019" name="Nat. Med.">
        <title>A library of human gut bacterial isolates paired with longitudinal multiomics data enables mechanistic microbiome research.</title>
        <authorList>
            <person name="Poyet M."/>
            <person name="Groussin M."/>
            <person name="Gibbons S.M."/>
            <person name="Avila-Pacheco J."/>
            <person name="Jiang X."/>
            <person name="Kearney S.M."/>
            <person name="Perrotta A.R."/>
            <person name="Berdy B."/>
            <person name="Zhao S."/>
            <person name="Lieberman T.D."/>
            <person name="Swanson P.K."/>
            <person name="Smith M."/>
            <person name="Roesemann S."/>
            <person name="Alexander J.E."/>
            <person name="Rich S.A."/>
            <person name="Livny J."/>
            <person name="Vlamakis H."/>
            <person name="Clish C."/>
            <person name="Bullock K."/>
            <person name="Deik A."/>
            <person name="Scott J."/>
            <person name="Pierce K.A."/>
            <person name="Xavier R.J."/>
            <person name="Alm E.J."/>
        </authorList>
    </citation>
    <scope>NUCLEOTIDE SEQUENCE [LARGE SCALE GENOMIC DNA]</scope>
    <source>
        <strain evidence="1 4">BIOML-A21</strain>
    </source>
</reference>
<dbReference type="EMBL" id="VVYF01000017">
    <property type="protein sequence ID" value="KAA5489289.1"/>
    <property type="molecule type" value="Genomic_DNA"/>
</dbReference>
<reference evidence="2 3" key="1">
    <citation type="submission" date="2018-08" db="EMBL/GenBank/DDBJ databases">
        <title>A genome reference for cultivated species of the human gut microbiota.</title>
        <authorList>
            <person name="Zou Y."/>
            <person name="Xue W."/>
            <person name="Luo G."/>
        </authorList>
    </citation>
    <scope>NUCLEOTIDE SEQUENCE [LARGE SCALE GENOMIC DNA]</scope>
    <source>
        <strain evidence="2 3">AM31-16AC</strain>
    </source>
</reference>
<sequence length="97" mass="11894">MKKETRKERRVTFRVENMPKTQNVFLHHEQGVYVLSYEEAEEFYMTCRKILSSPVDYYEFNIDAKGISKCFESEKLVVNRENIWKVWVDLKKIFRYE</sequence>
<dbReference type="EMBL" id="QSJD01000008">
    <property type="protein sequence ID" value="RHD50174.1"/>
    <property type="molecule type" value="Genomic_DNA"/>
</dbReference>
<comment type="caution">
    <text evidence="2">The sequence shown here is derived from an EMBL/GenBank/DDBJ whole genome shotgun (WGS) entry which is preliminary data.</text>
</comment>
<evidence type="ECO:0000313" key="2">
    <source>
        <dbReference type="EMBL" id="RHD50174.1"/>
    </source>
</evidence>
<name>A0A414FMF5_9BACE</name>
<evidence type="ECO:0000313" key="3">
    <source>
        <dbReference type="Proteomes" id="UP000284689"/>
    </source>
</evidence>
<dbReference type="Proteomes" id="UP000491168">
    <property type="component" value="Unassembled WGS sequence"/>
</dbReference>
<gene>
    <name evidence="2" type="ORF">DW794_06755</name>
    <name evidence="1" type="ORF">F2Y35_16430</name>
</gene>
<accession>A0A414FMF5</accession>
<organism evidence="2 3">
    <name type="scientific">Bacteroides caccae</name>
    <dbReference type="NCBI Taxonomy" id="47678"/>
    <lineage>
        <taxon>Bacteria</taxon>
        <taxon>Pseudomonadati</taxon>
        <taxon>Bacteroidota</taxon>
        <taxon>Bacteroidia</taxon>
        <taxon>Bacteroidales</taxon>
        <taxon>Bacteroidaceae</taxon>
        <taxon>Bacteroides</taxon>
    </lineage>
</organism>
<protein>
    <submittedName>
        <fullName evidence="2">Uncharacterized protein</fullName>
    </submittedName>
</protein>
<evidence type="ECO:0000313" key="4">
    <source>
        <dbReference type="Proteomes" id="UP000491168"/>
    </source>
</evidence>